<sequence>MSGVVKYSTHKFLENFKKYSKLYKFYSNFNIEINDSYDSYKNCNITTRTSNNNECPTVKEITQKWNDKFNEIIADGKDVTERCYYLVLWIYDRIKGCGKNNYYCISWYYGLLAKFWDESKCCNRDKESDKEGDNKVDKGDLESDKDKVKSASKSKGSDQYKQPCKDKFIKIFNLDVLNNKRDLYDFLEYYNHIKDKSSQIFKRNKEEYCDYINYIFKLYHKLEEEFGQRGLPHIYEKELIPFRNKFRNDNELSPIKSKCNIDDSIIESIRSFDATSSFAGKKKKVVARRAISPDYGIHDLRESEDIQNVLSELSSKIYNDLDEEVVTGAYNSTHCNNLDNNIKKICEKLARNLEKFSTNNEAKNENHKDRCTRLNFWIYDAISKKHNNIDQNLSDITEFANILHANIKINNDLIKEDFTKNSESLFPKKTITQKQDTQNDPNTEGEDNTQRSTDTGQAQTPEKNTGKPEPTVDTRITVHTDATEEPGSTGAKGTKGPGENSGTGGRTANKIIPDPYKIVNYKELSKYNPCVFNYDCTLSECREMKHLYEYFKAYDTIKGKIKCGDRKNDKYFKYIKYISFLYNKHKEDCCSWGAEICPDYFLTCDKYYNPNKFVSAIESSDIETYYLLEEI</sequence>
<evidence type="ECO:0000313" key="2">
    <source>
        <dbReference type="EMBL" id="KMZ86481.1"/>
    </source>
</evidence>
<reference evidence="2 3" key="1">
    <citation type="submission" date="2011-08" db="EMBL/GenBank/DDBJ databases">
        <title>The Genome Sequence of Plasmodium vivax Brazil I.</title>
        <authorList>
            <consortium name="The Broad Institute Genome Sequencing Platform"/>
            <consortium name="The Broad Institute Genome Sequencing Center for Infectious Disease"/>
            <person name="Neafsey D."/>
            <person name="Carlton J."/>
            <person name="Barnwell J."/>
            <person name="Collins W."/>
            <person name="Escalante A."/>
            <person name="Mullikin J."/>
            <person name="Saul A."/>
            <person name="Guigo R."/>
            <person name="Camara F."/>
            <person name="Young S.K."/>
            <person name="Zeng Q."/>
            <person name="Gargeya S."/>
            <person name="Fitzgerald M."/>
            <person name="Haas B."/>
            <person name="Abouelleil A."/>
            <person name="Alvarado L."/>
            <person name="Arachchi H.M."/>
            <person name="Berlin A."/>
            <person name="Brown A."/>
            <person name="Chapman S.B."/>
            <person name="Chen Z."/>
            <person name="Dunbar C."/>
            <person name="Freedman E."/>
            <person name="Gearin G."/>
            <person name="Gellesch M."/>
            <person name="Goldberg J."/>
            <person name="Griggs A."/>
            <person name="Gujja S."/>
            <person name="Heiman D."/>
            <person name="Howarth C."/>
            <person name="Larson L."/>
            <person name="Lui A."/>
            <person name="MacDonald P.J.P."/>
            <person name="Montmayeur A."/>
            <person name="Murphy C."/>
            <person name="Neiman D."/>
            <person name="Pearson M."/>
            <person name="Priest M."/>
            <person name="Roberts A."/>
            <person name="Saif S."/>
            <person name="Shea T."/>
            <person name="Shenoy N."/>
            <person name="Sisk P."/>
            <person name="Stolte C."/>
            <person name="Sykes S."/>
            <person name="Wortman J."/>
            <person name="Nusbaum C."/>
            <person name="Birren B."/>
        </authorList>
    </citation>
    <scope>NUCLEOTIDE SEQUENCE [LARGE SCALE GENOMIC DNA]</scope>
    <source>
        <strain evidence="2 3">Brazil I</strain>
    </source>
</reference>
<feature type="compositionally biased region" description="Polar residues" evidence="1">
    <location>
        <begin position="430"/>
        <end position="442"/>
    </location>
</feature>
<organism evidence="2 3">
    <name type="scientific">Plasmodium vivax (strain Brazil I)</name>
    <dbReference type="NCBI Taxonomy" id="1033975"/>
    <lineage>
        <taxon>Eukaryota</taxon>
        <taxon>Sar</taxon>
        <taxon>Alveolata</taxon>
        <taxon>Apicomplexa</taxon>
        <taxon>Aconoidasida</taxon>
        <taxon>Haemosporida</taxon>
        <taxon>Plasmodiidae</taxon>
        <taxon>Plasmodium</taxon>
        <taxon>Plasmodium (Plasmodium)</taxon>
    </lineage>
</organism>
<feature type="compositionally biased region" description="Polar residues" evidence="1">
    <location>
        <begin position="450"/>
        <end position="463"/>
    </location>
</feature>
<dbReference type="AlphaFoldDB" id="A0A0J9SUF9"/>
<dbReference type="InterPro" id="IPR008780">
    <property type="entry name" value="Plasmodium_Vir"/>
</dbReference>
<dbReference type="EMBL" id="KQ234823">
    <property type="protein sequence ID" value="KMZ86481.1"/>
    <property type="molecule type" value="Genomic_DNA"/>
</dbReference>
<dbReference type="Pfam" id="PF05795">
    <property type="entry name" value="Plasmodium_Vir"/>
    <property type="match status" value="2"/>
</dbReference>
<feature type="compositionally biased region" description="Basic and acidic residues" evidence="1">
    <location>
        <begin position="464"/>
        <end position="482"/>
    </location>
</feature>
<feature type="region of interest" description="Disordered" evidence="1">
    <location>
        <begin position="425"/>
        <end position="509"/>
    </location>
</feature>
<feature type="region of interest" description="Disordered" evidence="1">
    <location>
        <begin position="125"/>
        <end position="161"/>
    </location>
</feature>
<gene>
    <name evidence="2" type="ORF">PVBG_05348</name>
</gene>
<protein>
    <submittedName>
        <fullName evidence="2">Uncharacterized protein</fullName>
    </submittedName>
</protein>
<proteinExistence type="predicted"/>
<accession>A0A0J9SUF9</accession>
<feature type="compositionally biased region" description="Gly residues" evidence="1">
    <location>
        <begin position="493"/>
        <end position="505"/>
    </location>
</feature>
<evidence type="ECO:0000256" key="1">
    <source>
        <dbReference type="SAM" id="MobiDB-lite"/>
    </source>
</evidence>
<evidence type="ECO:0000313" key="3">
    <source>
        <dbReference type="Proteomes" id="UP000053327"/>
    </source>
</evidence>
<name>A0A0J9SUF9_PLAV1</name>
<dbReference type="Proteomes" id="UP000053327">
    <property type="component" value="Unassembled WGS sequence"/>
</dbReference>